<reference evidence="2" key="1">
    <citation type="journal article" date="2023" name="Nat. Plants">
        <title>Single-cell RNA sequencing provides a high-resolution roadmap for understanding the multicellular compartmentation of specialized metabolism.</title>
        <authorList>
            <person name="Sun S."/>
            <person name="Shen X."/>
            <person name="Li Y."/>
            <person name="Li Y."/>
            <person name="Wang S."/>
            <person name="Li R."/>
            <person name="Zhang H."/>
            <person name="Shen G."/>
            <person name="Guo B."/>
            <person name="Wei J."/>
            <person name="Xu J."/>
            <person name="St-Pierre B."/>
            <person name="Chen S."/>
            <person name="Sun C."/>
        </authorList>
    </citation>
    <scope>NUCLEOTIDE SEQUENCE [LARGE SCALE GENOMIC DNA]</scope>
</reference>
<protein>
    <submittedName>
        <fullName evidence="1">Uncharacterized protein</fullName>
    </submittedName>
</protein>
<gene>
    <name evidence="1" type="ORF">M9H77_13716</name>
</gene>
<dbReference type="Proteomes" id="UP001060085">
    <property type="component" value="Linkage Group LG03"/>
</dbReference>
<evidence type="ECO:0000313" key="2">
    <source>
        <dbReference type="Proteomes" id="UP001060085"/>
    </source>
</evidence>
<keyword evidence="2" id="KW-1185">Reference proteome</keyword>
<proteinExistence type="predicted"/>
<sequence length="387" mass="43502">MSCRIGSSGYEIEAFPSSASKSLVSSAPGLIVLLLEAALKPPVHGRETKEQRLHLALLTEQILGHTPAVEGIRKTPRHKENNQEANPAFYRDRKRPTIRERNYQRDTYRKENHKSCGLNRKRLDTGTLQYSYLTNYQEAGVDATPFERGFVYTTHGYKGRKNRNTQRNSTTAYKIHLGRLPIIQQSNQTYSISNNEQEETTPSHWLPVQENTQIEKDRPKKKSTLSKQAYLFLVRDNVLSVQSSFASSVVNSVLVWNIFKTAACILCFLVLAFICIVSITQLCGRLQSKLGLVRKFFWHKYTIFGDDIVIADPVVAEVDSSALSRLGVTIAKEIASLASSVLLPGHNIWIPHLTFGLGSELDAPYWVEEVFALLVVSTTHPPLTSKS</sequence>
<organism evidence="1 2">
    <name type="scientific">Catharanthus roseus</name>
    <name type="common">Madagascar periwinkle</name>
    <name type="synonym">Vinca rosea</name>
    <dbReference type="NCBI Taxonomy" id="4058"/>
    <lineage>
        <taxon>Eukaryota</taxon>
        <taxon>Viridiplantae</taxon>
        <taxon>Streptophyta</taxon>
        <taxon>Embryophyta</taxon>
        <taxon>Tracheophyta</taxon>
        <taxon>Spermatophyta</taxon>
        <taxon>Magnoliopsida</taxon>
        <taxon>eudicotyledons</taxon>
        <taxon>Gunneridae</taxon>
        <taxon>Pentapetalae</taxon>
        <taxon>asterids</taxon>
        <taxon>lamiids</taxon>
        <taxon>Gentianales</taxon>
        <taxon>Apocynaceae</taxon>
        <taxon>Rauvolfioideae</taxon>
        <taxon>Vinceae</taxon>
        <taxon>Catharanthinae</taxon>
        <taxon>Catharanthus</taxon>
    </lineage>
</organism>
<evidence type="ECO:0000313" key="1">
    <source>
        <dbReference type="EMBL" id="KAI5673352.1"/>
    </source>
</evidence>
<accession>A0ACC0BL54</accession>
<name>A0ACC0BL54_CATRO</name>
<comment type="caution">
    <text evidence="1">The sequence shown here is derived from an EMBL/GenBank/DDBJ whole genome shotgun (WGS) entry which is preliminary data.</text>
</comment>
<dbReference type="EMBL" id="CM044703">
    <property type="protein sequence ID" value="KAI5673352.1"/>
    <property type="molecule type" value="Genomic_DNA"/>
</dbReference>